<sequence length="393" mass="44488">MQPDYVLDPRGKVILVVHKPNAPFAAWFPPVLCSTSSDPATSDPTRTNHENSTERDVGNNDSWGNGSTNDEESPALESETEKDAEGDGNTQTTEVQTQQSEKDADEAAPDVQIQVSERHLTLVSPVFEKMLWGDFKEAKEYKEKGSVVIDVGSWDVDALLIVLNILHCQRLGIPKKVTVEQMAQIAVIADYYSCDFVRFFGSLWAPCLPKKPCTSDPRELMLGLWIAYFFRHSLTFTNYSRAIMEYSESIISSLGLPLPVTVIDAMNDKRIEAISRAVSEMYEQRDCLLSDTIPITQNCDSECRSVLLGAFMRHMYKHQFHVQAPEAPYVGIQLARAREVRNFQARLWMRRCEREEESSSDLFEYHDCNEDNAFRARFEASSPSGLDLAEYTN</sequence>
<feature type="compositionally biased region" description="Low complexity" evidence="1">
    <location>
        <begin position="90"/>
        <end position="99"/>
    </location>
</feature>
<dbReference type="OrthoDB" id="5326346at2759"/>
<dbReference type="EMBL" id="PVWQ01000010">
    <property type="protein sequence ID" value="RDW70921.1"/>
    <property type="molecule type" value="Genomic_DNA"/>
</dbReference>
<evidence type="ECO:0000313" key="3">
    <source>
        <dbReference type="EMBL" id="RDW70921.1"/>
    </source>
</evidence>
<keyword evidence="4" id="KW-1185">Reference proteome</keyword>
<gene>
    <name evidence="3" type="ORF">DSM5745_08432</name>
</gene>
<organism evidence="3 4">
    <name type="scientific">Aspergillus mulundensis</name>
    <dbReference type="NCBI Taxonomy" id="1810919"/>
    <lineage>
        <taxon>Eukaryota</taxon>
        <taxon>Fungi</taxon>
        <taxon>Dikarya</taxon>
        <taxon>Ascomycota</taxon>
        <taxon>Pezizomycotina</taxon>
        <taxon>Eurotiomycetes</taxon>
        <taxon>Eurotiomycetidae</taxon>
        <taxon>Eurotiales</taxon>
        <taxon>Aspergillaceae</taxon>
        <taxon>Aspergillus</taxon>
        <taxon>Aspergillus subgen. Nidulantes</taxon>
    </lineage>
</organism>
<protein>
    <recommendedName>
        <fullName evidence="2">BTB domain-containing protein</fullName>
    </recommendedName>
</protein>
<feature type="compositionally biased region" description="Polar residues" evidence="1">
    <location>
        <begin position="59"/>
        <end position="68"/>
    </location>
</feature>
<proteinExistence type="predicted"/>
<name>A0A3D8RAK7_9EURO</name>
<feature type="compositionally biased region" description="Acidic residues" evidence="1">
    <location>
        <begin position="69"/>
        <end position="78"/>
    </location>
</feature>
<dbReference type="Gene3D" id="3.30.710.10">
    <property type="entry name" value="Potassium Channel Kv1.1, Chain A"/>
    <property type="match status" value="1"/>
</dbReference>
<comment type="caution">
    <text evidence="3">The sequence shown here is derived from an EMBL/GenBank/DDBJ whole genome shotgun (WGS) entry which is preliminary data.</text>
</comment>
<evidence type="ECO:0000256" key="1">
    <source>
        <dbReference type="SAM" id="MobiDB-lite"/>
    </source>
</evidence>
<feature type="region of interest" description="Disordered" evidence="1">
    <location>
        <begin position="33"/>
        <end position="111"/>
    </location>
</feature>
<feature type="compositionally biased region" description="Basic and acidic residues" evidence="1">
    <location>
        <begin position="46"/>
        <end position="58"/>
    </location>
</feature>
<evidence type="ECO:0000313" key="4">
    <source>
        <dbReference type="Proteomes" id="UP000256690"/>
    </source>
</evidence>
<dbReference type="RefSeq" id="XP_026601452.1">
    <property type="nucleotide sequence ID" value="XM_026750448.1"/>
</dbReference>
<feature type="compositionally biased region" description="Low complexity" evidence="1">
    <location>
        <begin position="34"/>
        <end position="45"/>
    </location>
</feature>
<dbReference type="STRING" id="1810919.A0A3D8RAK7"/>
<accession>A0A3D8RAK7</accession>
<dbReference type="AlphaFoldDB" id="A0A3D8RAK7"/>
<feature type="domain" description="BTB" evidence="2">
    <location>
        <begin position="102"/>
        <end position="175"/>
    </location>
</feature>
<dbReference type="GeneID" id="38118802"/>
<dbReference type="InterPro" id="IPR000210">
    <property type="entry name" value="BTB/POZ_dom"/>
</dbReference>
<reference evidence="3 4" key="1">
    <citation type="journal article" date="2018" name="IMA Fungus">
        <title>IMA Genome-F 9: Draft genome sequence of Annulohypoxylon stygium, Aspergillus mulundensis, Berkeleyomyces basicola (syn. Thielaviopsis basicola), Ceratocystis smalleyi, two Cercospora beticola strains, Coleophoma cylindrospora, Fusarium fracticaudum, Phialophora cf. hyalina, and Morchella septimelata.</title>
        <authorList>
            <person name="Wingfield B.D."/>
            <person name="Bills G.F."/>
            <person name="Dong Y."/>
            <person name="Huang W."/>
            <person name="Nel W.J."/>
            <person name="Swalarsk-Parry B.S."/>
            <person name="Vaghefi N."/>
            <person name="Wilken P.M."/>
            <person name="An Z."/>
            <person name="de Beer Z.W."/>
            <person name="De Vos L."/>
            <person name="Chen L."/>
            <person name="Duong T.A."/>
            <person name="Gao Y."/>
            <person name="Hammerbacher A."/>
            <person name="Kikkert J.R."/>
            <person name="Li Y."/>
            <person name="Li H."/>
            <person name="Li K."/>
            <person name="Li Q."/>
            <person name="Liu X."/>
            <person name="Ma X."/>
            <person name="Naidoo K."/>
            <person name="Pethybridge S.J."/>
            <person name="Sun J."/>
            <person name="Steenkamp E.T."/>
            <person name="van der Nest M.A."/>
            <person name="van Wyk S."/>
            <person name="Wingfield M.J."/>
            <person name="Xiong C."/>
            <person name="Yue Q."/>
            <person name="Zhang X."/>
        </authorList>
    </citation>
    <scope>NUCLEOTIDE SEQUENCE [LARGE SCALE GENOMIC DNA]</scope>
    <source>
        <strain evidence="3 4">DSM 5745</strain>
    </source>
</reference>
<evidence type="ECO:0000259" key="2">
    <source>
        <dbReference type="PROSITE" id="PS50097"/>
    </source>
</evidence>
<dbReference type="PROSITE" id="PS50097">
    <property type="entry name" value="BTB"/>
    <property type="match status" value="1"/>
</dbReference>
<dbReference type="Proteomes" id="UP000256690">
    <property type="component" value="Unassembled WGS sequence"/>
</dbReference>
<dbReference type="CDD" id="cd18186">
    <property type="entry name" value="BTB_POZ_ZBTB_KLHL-like"/>
    <property type="match status" value="1"/>
</dbReference>
<dbReference type="SUPFAM" id="SSF54695">
    <property type="entry name" value="POZ domain"/>
    <property type="match status" value="1"/>
</dbReference>
<dbReference type="InterPro" id="IPR011333">
    <property type="entry name" value="SKP1/BTB/POZ_sf"/>
</dbReference>